<accession>A0A151TK37</accession>
<evidence type="ECO:0000256" key="3">
    <source>
        <dbReference type="ARBA" id="ARBA00022475"/>
    </source>
</evidence>
<evidence type="ECO:0000256" key="8">
    <source>
        <dbReference type="ARBA" id="ARBA00023288"/>
    </source>
</evidence>
<gene>
    <name evidence="11" type="ORF">KK1_013736</name>
</gene>
<evidence type="ECO:0000256" key="6">
    <source>
        <dbReference type="ARBA" id="ARBA00023136"/>
    </source>
</evidence>
<dbReference type="InterPro" id="IPR006918">
    <property type="entry name" value="COBRA_pln"/>
</dbReference>
<feature type="signal peptide" evidence="9">
    <location>
        <begin position="1"/>
        <end position="29"/>
    </location>
</feature>
<dbReference type="Gramene" id="C.cajan_13328.t">
    <property type="protein sequence ID" value="C.cajan_13328.t"/>
    <property type="gene ID" value="C.cajan_13328"/>
</dbReference>
<evidence type="ECO:0000256" key="4">
    <source>
        <dbReference type="ARBA" id="ARBA00022622"/>
    </source>
</evidence>
<dbReference type="EMBL" id="CM003608">
    <property type="protein sequence ID" value="KYP67408.1"/>
    <property type="molecule type" value="Genomic_DNA"/>
</dbReference>
<dbReference type="OrthoDB" id="2014623at2759"/>
<dbReference type="Pfam" id="PF04833">
    <property type="entry name" value="COBRA"/>
    <property type="match status" value="1"/>
</dbReference>
<comment type="similarity">
    <text evidence="2">Belongs to the COBRA family.</text>
</comment>
<keyword evidence="4" id="KW-0336">GPI-anchor</keyword>
<comment type="subcellular location">
    <subcellularLocation>
        <location evidence="1">Cell membrane</location>
        <topology evidence="1">Lipid-anchor</topology>
        <topology evidence="1">GPI-anchor</topology>
    </subcellularLocation>
</comment>
<keyword evidence="5 9" id="KW-0732">Signal</keyword>
<evidence type="ECO:0000256" key="2">
    <source>
        <dbReference type="ARBA" id="ARBA00005507"/>
    </source>
</evidence>
<keyword evidence="12" id="KW-1185">Reference proteome</keyword>
<dbReference type="InterPro" id="IPR056900">
    <property type="entry name" value="COB_C"/>
</dbReference>
<keyword evidence="7" id="KW-0325">Glycoprotein</keyword>
<dbReference type="STRING" id="3821.A0A151TK37"/>
<dbReference type="Proteomes" id="UP000075243">
    <property type="component" value="Chromosome 6"/>
</dbReference>
<keyword evidence="6" id="KW-0472">Membrane</keyword>
<keyword evidence="8" id="KW-0449">Lipoprotein</keyword>
<evidence type="ECO:0000256" key="1">
    <source>
        <dbReference type="ARBA" id="ARBA00004609"/>
    </source>
</evidence>
<reference evidence="11 12" key="1">
    <citation type="journal article" date="2012" name="Nat. Biotechnol.">
        <title>Draft genome sequence of pigeonpea (Cajanus cajan), an orphan legume crop of resource-poor farmers.</title>
        <authorList>
            <person name="Varshney R.K."/>
            <person name="Chen W."/>
            <person name="Li Y."/>
            <person name="Bharti A.K."/>
            <person name="Saxena R.K."/>
            <person name="Schlueter J.A."/>
            <person name="Donoghue M.T."/>
            <person name="Azam S."/>
            <person name="Fan G."/>
            <person name="Whaley A.M."/>
            <person name="Farmer A.D."/>
            <person name="Sheridan J."/>
            <person name="Iwata A."/>
            <person name="Tuteja R."/>
            <person name="Penmetsa R.V."/>
            <person name="Wu W."/>
            <person name="Upadhyaya H.D."/>
            <person name="Yang S.P."/>
            <person name="Shah T."/>
            <person name="Saxena K.B."/>
            <person name="Michael T."/>
            <person name="McCombie W.R."/>
            <person name="Yang B."/>
            <person name="Zhang G."/>
            <person name="Yang H."/>
            <person name="Wang J."/>
            <person name="Spillane C."/>
            <person name="Cook D.R."/>
            <person name="May G.D."/>
            <person name="Xu X."/>
            <person name="Jackson S.A."/>
        </authorList>
    </citation>
    <scope>NUCLEOTIDE SEQUENCE [LARGE SCALE GENOMIC DNA]</scope>
    <source>
        <strain evidence="12">cv. Asha</strain>
    </source>
</reference>
<name>A0A151TK37_CAJCA</name>
<dbReference type="GO" id="GO:0010215">
    <property type="term" value="P:cellulose microfibril organization"/>
    <property type="evidence" value="ECO:0007669"/>
    <property type="project" value="InterPro"/>
</dbReference>
<dbReference type="GO" id="GO:0005886">
    <property type="term" value="C:plasma membrane"/>
    <property type="evidence" value="ECO:0007669"/>
    <property type="project" value="UniProtKB-SubCell"/>
</dbReference>
<dbReference type="AlphaFoldDB" id="A0A151TK37"/>
<organism evidence="11 12">
    <name type="scientific">Cajanus cajan</name>
    <name type="common">Pigeon pea</name>
    <name type="synonym">Cajanus indicus</name>
    <dbReference type="NCBI Taxonomy" id="3821"/>
    <lineage>
        <taxon>Eukaryota</taxon>
        <taxon>Viridiplantae</taxon>
        <taxon>Streptophyta</taxon>
        <taxon>Embryophyta</taxon>
        <taxon>Tracheophyta</taxon>
        <taxon>Spermatophyta</taxon>
        <taxon>Magnoliopsida</taxon>
        <taxon>eudicotyledons</taxon>
        <taxon>Gunneridae</taxon>
        <taxon>Pentapetalae</taxon>
        <taxon>rosids</taxon>
        <taxon>fabids</taxon>
        <taxon>Fabales</taxon>
        <taxon>Fabaceae</taxon>
        <taxon>Papilionoideae</taxon>
        <taxon>50 kb inversion clade</taxon>
        <taxon>NPAAA clade</taxon>
        <taxon>indigoferoid/millettioid clade</taxon>
        <taxon>Phaseoleae</taxon>
        <taxon>Cajanus</taxon>
    </lineage>
</organism>
<dbReference type="GO" id="GO:0098552">
    <property type="term" value="C:side of membrane"/>
    <property type="evidence" value="ECO:0007669"/>
    <property type="project" value="UniProtKB-KW"/>
</dbReference>
<dbReference type="PANTHER" id="PTHR31052">
    <property type="entry name" value="COBRA-LIKE PROTEIN 7"/>
    <property type="match status" value="1"/>
</dbReference>
<feature type="domain" description="COBRA C-terminal" evidence="10">
    <location>
        <begin position="416"/>
        <end position="627"/>
    </location>
</feature>
<dbReference type="OMA" id="PTHKQSV"/>
<proteinExistence type="inferred from homology"/>
<dbReference type="PANTHER" id="PTHR31052:SF12">
    <property type="entry name" value="COBRA-LIKE PROTEIN 7"/>
    <property type="match status" value="1"/>
</dbReference>
<evidence type="ECO:0000313" key="11">
    <source>
        <dbReference type="EMBL" id="KYP67408.1"/>
    </source>
</evidence>
<evidence type="ECO:0000256" key="5">
    <source>
        <dbReference type="ARBA" id="ARBA00022729"/>
    </source>
</evidence>
<protein>
    <submittedName>
        <fullName evidence="11">COBRA-like protein 10</fullName>
    </submittedName>
</protein>
<evidence type="ECO:0000256" key="9">
    <source>
        <dbReference type="SAM" id="SignalP"/>
    </source>
</evidence>
<feature type="chain" id="PRO_5007589121" evidence="9">
    <location>
        <begin position="30"/>
        <end position="657"/>
    </location>
</feature>
<dbReference type="Pfam" id="PF25079">
    <property type="entry name" value="COB_C"/>
    <property type="match status" value="1"/>
</dbReference>
<evidence type="ECO:0000313" key="12">
    <source>
        <dbReference type="Proteomes" id="UP000075243"/>
    </source>
</evidence>
<keyword evidence="3" id="KW-1003">Cell membrane</keyword>
<sequence length="657" mass="73520">MTSALLLNLSLSLVVLLFLLSCVIHECEGQGPEALPPAAEACNGVFISYDFLTRRKEFPRVKNATAQSWAFNSTATVLNTGKDVVKAWKLFIGFQHDEILISADGGNILDGTDYPALVGNGTTFVGTSVPDLDSSINTAMDFSQIGAMINLIGTQFGVKPPTVPMPKTIKLENDGYKCPQPSVRKSSMWACCKKDPKFKAVLRKTKFLRRQKGDLSISYDVNQVFDNNYMVQVTMENNHLLGRMDHWNLTWEWTRGEFIYSMKGAFTRDIDYSGCVFGDAGQYYKGMDFSKVMNCQKNPIISDLPPEKAEDPEIGKVPHCCRNGTLLPLHMDPSKSKSIFNMQVFKIPPDMNKTAIYPPEKWKIMGILNPDYKCGPPIRVEPAKFPEPRGLEATVYAISSWQIVCNITKPTKRKTRCCVSFSAYYNESVIPCNTCACGCDDTNVDTNKKRCNPNSPAMLLPPEALLVPFDNRSAKTVAWAKLKHFSIPKRLPCGDNCGVSINWHLASDFKGGWSARITLFNWQTRNYENWFTALQFKRAARGYEKVYSFNGTFLPKLNHTIFLQGLQGANFLIALDNTSNPKVPGKQQSVISFTKKYTPGLHIAKGDGYPSKVLFNGEECSIPTHIPVRSGNQRNVDLQLELLFVVLVFTISQILLY</sequence>
<evidence type="ECO:0000256" key="7">
    <source>
        <dbReference type="ARBA" id="ARBA00023180"/>
    </source>
</evidence>
<evidence type="ECO:0000259" key="10">
    <source>
        <dbReference type="Pfam" id="PF25079"/>
    </source>
</evidence>